<feature type="coiled-coil region" evidence="17">
    <location>
        <begin position="28"/>
        <end position="76"/>
    </location>
</feature>
<dbReference type="GO" id="GO:0050650">
    <property type="term" value="P:chondroitin sulfate proteoglycan biosynthetic process"/>
    <property type="evidence" value="ECO:0007669"/>
    <property type="project" value="TreeGrafter"/>
</dbReference>
<evidence type="ECO:0000256" key="10">
    <source>
        <dbReference type="ARBA" id="ARBA00023180"/>
    </source>
</evidence>
<keyword evidence="6 14" id="KW-0479">Metal-binding</keyword>
<evidence type="ECO:0000256" key="2">
    <source>
        <dbReference type="ARBA" id="ARBA00007706"/>
    </source>
</evidence>
<keyword evidence="19" id="KW-1185">Reference proteome</keyword>
<evidence type="ECO:0000256" key="17">
    <source>
        <dbReference type="SAM" id="Coils"/>
    </source>
</evidence>
<keyword evidence="7 16" id="KW-0735">Signal-anchor</keyword>
<dbReference type="WBParaSite" id="Pan_g17078.t1">
    <property type="protein sequence ID" value="Pan_g17078.t1"/>
    <property type="gene ID" value="Pan_g17078"/>
</dbReference>
<protein>
    <recommendedName>
        <fullName evidence="3 16">Galactosylgalactosylxylosylprotein 3-beta-glucuronosyltransferase</fullName>
        <ecNumber evidence="3 16">2.4.1.135</ecNumber>
    </recommendedName>
</protein>
<dbReference type="Proteomes" id="UP000492821">
    <property type="component" value="Unassembled WGS sequence"/>
</dbReference>
<feature type="transmembrane region" description="Helical" evidence="16">
    <location>
        <begin position="6"/>
        <end position="25"/>
    </location>
</feature>
<comment type="subcellular location">
    <subcellularLocation>
        <location evidence="16">Golgi apparatus membrane</location>
        <topology evidence="16">Single-pass type II membrane protein</topology>
    </subcellularLocation>
    <subcellularLocation>
        <location evidence="1">Membrane</location>
        <topology evidence="1">Single-pass type II membrane protein</topology>
    </subcellularLocation>
</comment>
<dbReference type="GO" id="GO:0000139">
    <property type="term" value="C:Golgi membrane"/>
    <property type="evidence" value="ECO:0007669"/>
    <property type="project" value="UniProtKB-SubCell"/>
</dbReference>
<organism evidence="19 20">
    <name type="scientific">Panagrellus redivivus</name>
    <name type="common">Microworm</name>
    <dbReference type="NCBI Taxonomy" id="6233"/>
    <lineage>
        <taxon>Eukaryota</taxon>
        <taxon>Metazoa</taxon>
        <taxon>Ecdysozoa</taxon>
        <taxon>Nematoda</taxon>
        <taxon>Chromadorea</taxon>
        <taxon>Rhabditida</taxon>
        <taxon>Tylenchina</taxon>
        <taxon>Panagrolaimomorpha</taxon>
        <taxon>Panagrolaimoidea</taxon>
        <taxon>Panagrolaimidae</taxon>
        <taxon>Panagrellus</taxon>
    </lineage>
</organism>
<dbReference type="AlphaFoldDB" id="A0A7E4V615"/>
<evidence type="ECO:0000256" key="3">
    <source>
        <dbReference type="ARBA" id="ARBA00012641"/>
    </source>
</evidence>
<evidence type="ECO:0000256" key="18">
    <source>
        <dbReference type="SAM" id="MobiDB-lite"/>
    </source>
</evidence>
<keyword evidence="10" id="KW-0325">Glycoprotein</keyword>
<evidence type="ECO:0000256" key="4">
    <source>
        <dbReference type="ARBA" id="ARBA00022679"/>
    </source>
</evidence>
<proteinExistence type="inferred from homology"/>
<dbReference type="FunFam" id="3.90.550.10:FF:000044">
    <property type="entry name" value="Galactosylgalactosylxylosylprotein 3-beta-glucuronosyltransferase"/>
    <property type="match status" value="1"/>
</dbReference>
<evidence type="ECO:0000256" key="11">
    <source>
        <dbReference type="ARBA" id="ARBA00023211"/>
    </source>
</evidence>
<dbReference type="Pfam" id="PF03360">
    <property type="entry name" value="Glyco_transf_43"/>
    <property type="match status" value="1"/>
</dbReference>
<comment type="pathway">
    <text evidence="16">Protein modification; protein glycosylation.</text>
</comment>
<keyword evidence="11 14" id="KW-0464">Manganese</keyword>
<dbReference type="PANTHER" id="PTHR10896:SF65">
    <property type="entry name" value="GALACTOSYLGALACTOSYLXYLOSYLPROTEIN 3-BETA-GLUCURONOSYLTRANSFERASE 3"/>
    <property type="match status" value="1"/>
</dbReference>
<evidence type="ECO:0000256" key="9">
    <source>
        <dbReference type="ARBA" id="ARBA00023136"/>
    </source>
</evidence>
<comment type="similarity">
    <text evidence="2 16">Belongs to the glycosyltransferase 43 family.</text>
</comment>
<dbReference type="Gene3D" id="3.90.550.10">
    <property type="entry name" value="Spore Coat Polysaccharide Biosynthesis Protein SpsA, Chain A"/>
    <property type="match status" value="1"/>
</dbReference>
<feature type="binding site" evidence="14">
    <location>
        <position position="204"/>
    </location>
    <ligand>
        <name>Mn(2+)</name>
        <dbReference type="ChEBI" id="CHEBI:29035"/>
    </ligand>
</feature>
<feature type="region of interest" description="Disordered" evidence="18">
    <location>
        <begin position="328"/>
        <end position="349"/>
    </location>
</feature>
<dbReference type="PANTHER" id="PTHR10896">
    <property type="entry name" value="GALACTOSYLGALACTOSYLXYLOSYLPROTEIN 3-BETA-GLUCURONOSYLTRANSFERASE BETA-1,3-GLUCURONYLTRANSFERASE"/>
    <property type="match status" value="1"/>
</dbReference>
<evidence type="ECO:0000313" key="19">
    <source>
        <dbReference type="Proteomes" id="UP000492821"/>
    </source>
</evidence>
<evidence type="ECO:0000256" key="15">
    <source>
        <dbReference type="PIRSR" id="PIRSR605027-4"/>
    </source>
</evidence>
<comment type="catalytic activity">
    <reaction evidence="12 16">
        <text>3-O-(beta-D-galactosyl-(1-&gt;3)-beta-D-galactosyl-(1-&gt;4)-beta-D-xylosyl)-L-seryl-[protein] + UDP-alpha-D-glucuronate = 3-O-(beta-D-GlcA-(1-&gt;3)-beta-D-Gal-(1-&gt;3)-beta-D-Gal-(1-&gt;4)-beta-D-Xyl)-L-seryl-[protein] + UDP + H(+)</text>
        <dbReference type="Rhea" id="RHEA:24168"/>
        <dbReference type="Rhea" id="RHEA-COMP:12571"/>
        <dbReference type="Rhea" id="RHEA-COMP:12573"/>
        <dbReference type="ChEBI" id="CHEBI:15378"/>
        <dbReference type="ChEBI" id="CHEBI:58052"/>
        <dbReference type="ChEBI" id="CHEBI:58223"/>
        <dbReference type="ChEBI" id="CHEBI:132090"/>
        <dbReference type="ChEBI" id="CHEBI:132093"/>
        <dbReference type="EC" id="2.4.1.135"/>
    </reaction>
</comment>
<comment type="cofactor">
    <cofactor evidence="14 16">
        <name>Mn(2+)</name>
        <dbReference type="ChEBI" id="CHEBI:29035"/>
    </cofactor>
</comment>
<evidence type="ECO:0000256" key="12">
    <source>
        <dbReference type="ARBA" id="ARBA00047979"/>
    </source>
</evidence>
<name>A0A7E4V615_PANRE</name>
<accession>A0A7E4V615</accession>
<evidence type="ECO:0000256" key="8">
    <source>
        <dbReference type="ARBA" id="ARBA00022989"/>
    </source>
</evidence>
<dbReference type="GO" id="GO:0015018">
    <property type="term" value="F:galactosylgalactosylxylosylprotein 3-beta-glucuronosyltransferase activity"/>
    <property type="evidence" value="ECO:0007669"/>
    <property type="project" value="UniProtKB-UniRule"/>
</dbReference>
<keyword evidence="4 16" id="KW-0808">Transferase</keyword>
<evidence type="ECO:0000256" key="16">
    <source>
        <dbReference type="RuleBase" id="RU363127"/>
    </source>
</evidence>
<evidence type="ECO:0000313" key="20">
    <source>
        <dbReference type="WBParaSite" id="Pan_g17078.t1"/>
    </source>
</evidence>
<keyword evidence="17" id="KW-0175">Coiled coil</keyword>
<evidence type="ECO:0000256" key="6">
    <source>
        <dbReference type="ARBA" id="ARBA00022723"/>
    </source>
</evidence>
<reference evidence="19" key="1">
    <citation type="journal article" date="2013" name="Genetics">
        <title>The draft genome and transcriptome of Panagrellus redivivus are shaped by the harsh demands of a free-living lifestyle.</title>
        <authorList>
            <person name="Srinivasan J."/>
            <person name="Dillman A.R."/>
            <person name="Macchietto M.G."/>
            <person name="Heikkinen L."/>
            <person name="Lakso M."/>
            <person name="Fracchia K.M."/>
            <person name="Antoshechkin I."/>
            <person name="Mortazavi A."/>
            <person name="Wong G."/>
            <person name="Sternberg P.W."/>
        </authorList>
    </citation>
    <scope>NUCLEOTIDE SEQUENCE [LARGE SCALE GENOMIC DNA]</scope>
    <source>
        <strain evidence="19">MT8872</strain>
    </source>
</reference>
<evidence type="ECO:0000256" key="1">
    <source>
        <dbReference type="ARBA" id="ARBA00004606"/>
    </source>
</evidence>
<dbReference type="GO" id="GO:0046872">
    <property type="term" value="F:metal ion binding"/>
    <property type="evidence" value="ECO:0007669"/>
    <property type="project" value="UniProtKB-KW"/>
</dbReference>
<dbReference type="EC" id="2.4.1.135" evidence="3 16"/>
<evidence type="ECO:0000256" key="5">
    <source>
        <dbReference type="ARBA" id="ARBA00022692"/>
    </source>
</evidence>
<keyword evidence="8 16" id="KW-1133">Transmembrane helix</keyword>
<dbReference type="InterPro" id="IPR005027">
    <property type="entry name" value="Glyco_trans_43"/>
</dbReference>
<dbReference type="CDD" id="cd00218">
    <property type="entry name" value="GlcAT-I"/>
    <property type="match status" value="1"/>
</dbReference>
<keyword evidence="9 16" id="KW-0472">Membrane</keyword>
<dbReference type="SUPFAM" id="SSF53448">
    <property type="entry name" value="Nucleotide-diphospho-sugar transferases"/>
    <property type="match status" value="1"/>
</dbReference>
<dbReference type="GO" id="GO:0005975">
    <property type="term" value="P:carbohydrate metabolic process"/>
    <property type="evidence" value="ECO:0007669"/>
    <property type="project" value="TreeGrafter"/>
</dbReference>
<evidence type="ECO:0000256" key="14">
    <source>
        <dbReference type="PIRSR" id="PIRSR605027-3"/>
    </source>
</evidence>
<feature type="site" description="Interaction with galactose moiety of substrate glycoprotein" evidence="15">
    <location>
        <position position="235"/>
    </location>
</feature>
<sequence length="349" mass="40116">MSDALLIKFLALMGFVVVVNVILFWRQNVDMSESKADLEATIQMLERKKTNLLMKNTDLERQAHRMALKMEHLEIEVRDYSQARHDRKNLPMVFFVTPTKRRPEQKADLTRLGQTLAHIPNLFWILVEDAEGPSDMIRDLLDRLKMTQTSAHLAVSTPEKMRMNASDPNWKLPRGVEQRNAALEYLRTNHASWHRGAVYFGDDDNTYDWRLFDEIRKINRVGVWPVGIVGGLIVEAPIVASNGTVTGFTAKWKPERPFPIDMAAFAVNLSLIVENRDAGFSFDVPRGYQESHFLTSLKLSRNDLEPRADFCSKVYVWHTRTEKAQLSKKDLQRTLDPAQLSEPERNAIA</sequence>
<keyword evidence="16" id="KW-0333">Golgi apparatus</keyword>
<dbReference type="InterPro" id="IPR029044">
    <property type="entry name" value="Nucleotide-diphossugar_trans"/>
</dbReference>
<dbReference type="UniPathway" id="UPA00378"/>
<reference evidence="20" key="2">
    <citation type="submission" date="2020-10" db="UniProtKB">
        <authorList>
            <consortium name="WormBaseParasite"/>
        </authorList>
    </citation>
    <scope>IDENTIFICATION</scope>
</reference>
<evidence type="ECO:0000256" key="7">
    <source>
        <dbReference type="ARBA" id="ARBA00022968"/>
    </source>
</evidence>
<keyword evidence="5 16" id="KW-0812">Transmembrane</keyword>
<evidence type="ECO:0000256" key="13">
    <source>
        <dbReference type="PIRSR" id="PIRSR605027-1"/>
    </source>
</evidence>
<feature type="active site" description="Proton donor/acceptor" evidence="13">
    <location>
        <position position="290"/>
    </location>
</feature>